<dbReference type="Proteomes" id="UP001295420">
    <property type="component" value="Unassembled WGS sequence"/>
</dbReference>
<reference evidence="1" key="1">
    <citation type="submission" date="2022-01" db="EMBL/GenBank/DDBJ databases">
        <authorList>
            <person name="Lagorce A."/>
        </authorList>
    </citation>
    <scope>NUCLEOTIDE SEQUENCE</scope>
    <source>
        <strain evidence="1">Th15_F1_D04</strain>
    </source>
</reference>
<name>A0AAU9Q6N2_9VIBR</name>
<gene>
    <name evidence="1" type="ORF">THF1D04_30209</name>
</gene>
<protein>
    <submittedName>
        <fullName evidence="1">Uncharacterized protein</fullName>
    </submittedName>
</protein>
<dbReference type="AlphaFoldDB" id="A0AAU9Q6N2"/>
<sequence length="45" mass="5169">MVDMKGKRLRLGLKKLRRIFKAVGHAIASQTHLLILCKPSYSNEF</sequence>
<organism evidence="1 2">
    <name type="scientific">Vibrio owensii</name>
    <dbReference type="NCBI Taxonomy" id="696485"/>
    <lineage>
        <taxon>Bacteria</taxon>
        <taxon>Pseudomonadati</taxon>
        <taxon>Pseudomonadota</taxon>
        <taxon>Gammaproteobacteria</taxon>
        <taxon>Vibrionales</taxon>
        <taxon>Vibrionaceae</taxon>
        <taxon>Vibrio</taxon>
    </lineage>
</organism>
<evidence type="ECO:0000313" key="2">
    <source>
        <dbReference type="Proteomes" id="UP001295420"/>
    </source>
</evidence>
<accession>A0AAU9Q6N2</accession>
<proteinExistence type="predicted"/>
<comment type="caution">
    <text evidence="1">The sequence shown here is derived from an EMBL/GenBank/DDBJ whole genome shotgun (WGS) entry which is preliminary data.</text>
</comment>
<dbReference type="EMBL" id="CAKMTQ010000023">
    <property type="protein sequence ID" value="CAH1531623.1"/>
    <property type="molecule type" value="Genomic_DNA"/>
</dbReference>
<evidence type="ECO:0000313" key="1">
    <source>
        <dbReference type="EMBL" id="CAH1531623.1"/>
    </source>
</evidence>